<evidence type="ECO:0000313" key="3">
    <source>
        <dbReference type="Proteomes" id="UP000515211"/>
    </source>
</evidence>
<dbReference type="Pfam" id="PF10536">
    <property type="entry name" value="PMD"/>
    <property type="match status" value="1"/>
</dbReference>
<evidence type="ECO:0000259" key="2">
    <source>
        <dbReference type="Pfam" id="PF10536"/>
    </source>
</evidence>
<feature type="domain" description="Aminotransferase-like plant mobile" evidence="2">
    <location>
        <begin position="15"/>
        <end position="160"/>
    </location>
</feature>
<dbReference type="GO" id="GO:0010073">
    <property type="term" value="P:meristem maintenance"/>
    <property type="evidence" value="ECO:0007669"/>
    <property type="project" value="InterPro"/>
</dbReference>
<reference evidence="3" key="1">
    <citation type="journal article" date="2016" name="Nat. Genet.">
        <title>The genome sequences of Arachis duranensis and Arachis ipaensis, the diploid ancestors of cultivated peanut.</title>
        <authorList>
            <person name="Bertioli D.J."/>
            <person name="Cannon S.B."/>
            <person name="Froenicke L."/>
            <person name="Huang G."/>
            <person name="Farmer A.D."/>
            <person name="Cannon E.K."/>
            <person name="Liu X."/>
            <person name="Gao D."/>
            <person name="Clevenger J."/>
            <person name="Dash S."/>
            <person name="Ren L."/>
            <person name="Moretzsohn M.C."/>
            <person name="Shirasawa K."/>
            <person name="Huang W."/>
            <person name="Vidigal B."/>
            <person name="Abernathy B."/>
            <person name="Chu Y."/>
            <person name="Niederhuth C.E."/>
            <person name="Umale P."/>
            <person name="Araujo A.C."/>
            <person name="Kozik A."/>
            <person name="Kim K.D."/>
            <person name="Burow M.D."/>
            <person name="Varshney R.K."/>
            <person name="Wang X."/>
            <person name="Zhang X."/>
            <person name="Barkley N."/>
            <person name="Guimaraes P.M."/>
            <person name="Isobe S."/>
            <person name="Guo B."/>
            <person name="Liao B."/>
            <person name="Stalker H.T."/>
            <person name="Schmitz R.J."/>
            <person name="Scheffler B.E."/>
            <person name="Leal-Bertioli S.C."/>
            <person name="Xun X."/>
            <person name="Jackson S.A."/>
            <person name="Michelmore R."/>
            <person name="Ozias-Akins P."/>
        </authorList>
    </citation>
    <scope>NUCLEOTIDE SEQUENCE [LARGE SCALE GENOMIC DNA]</scope>
    <source>
        <strain evidence="3">cv. V14167</strain>
    </source>
</reference>
<name>A0A6P4B1Z5_ARADU</name>
<feature type="transmembrane region" description="Helical" evidence="1">
    <location>
        <begin position="152"/>
        <end position="171"/>
    </location>
</feature>
<keyword evidence="1" id="KW-1133">Transmembrane helix</keyword>
<proteinExistence type="predicted"/>
<dbReference type="PANTHER" id="PTHR46033:SF8">
    <property type="entry name" value="PROTEIN MAINTENANCE OF MERISTEMS-LIKE"/>
    <property type="match status" value="1"/>
</dbReference>
<sequence length="188" mass="22242">MAGLPHLARLNDHWFKLDEPLVSAFVERWRSESHTFHLSFSEYTVTLQDVAYQLWLLINGQYVSEYLTDFERYIGGGRPAWTWFEELLDVMPPLDYIDKFTVKCTWMQHMFSDLPEGADGETVRRYARVYIMMLLSMQLFSDKSSTHMHIRWLLYMVVLLNTATLPVIVICTPRTHRGNSLYESFQFL</sequence>
<dbReference type="PANTHER" id="PTHR46033">
    <property type="entry name" value="PROTEIN MAIN-LIKE 2"/>
    <property type="match status" value="1"/>
</dbReference>
<dbReference type="GeneID" id="107460920"/>
<protein>
    <submittedName>
        <fullName evidence="4">Protein MAIN-LIKE 2-like</fullName>
    </submittedName>
</protein>
<dbReference type="AlphaFoldDB" id="A0A6P4B1Z5"/>
<dbReference type="KEGG" id="adu:107460920"/>
<keyword evidence="3" id="KW-1185">Reference proteome</keyword>
<reference evidence="4" key="2">
    <citation type="submission" date="2025-08" db="UniProtKB">
        <authorList>
            <consortium name="RefSeq"/>
        </authorList>
    </citation>
    <scope>IDENTIFICATION</scope>
    <source>
        <tissue evidence="4">Whole plant</tissue>
    </source>
</reference>
<gene>
    <name evidence="4" type="primary">LOC107460920</name>
</gene>
<dbReference type="InterPro" id="IPR044824">
    <property type="entry name" value="MAIN-like"/>
</dbReference>
<dbReference type="InterPro" id="IPR019557">
    <property type="entry name" value="AminoTfrase-like_pln_mobile"/>
</dbReference>
<keyword evidence="1" id="KW-0812">Transmembrane</keyword>
<dbReference type="RefSeq" id="XP_015934830.1">
    <property type="nucleotide sequence ID" value="XM_016079344.1"/>
</dbReference>
<evidence type="ECO:0000256" key="1">
    <source>
        <dbReference type="SAM" id="Phobius"/>
    </source>
</evidence>
<keyword evidence="1" id="KW-0472">Membrane</keyword>
<dbReference type="Proteomes" id="UP000515211">
    <property type="component" value="Chromosome 8"/>
</dbReference>
<organism evidence="3 4">
    <name type="scientific">Arachis duranensis</name>
    <name type="common">Wild peanut</name>
    <dbReference type="NCBI Taxonomy" id="130453"/>
    <lineage>
        <taxon>Eukaryota</taxon>
        <taxon>Viridiplantae</taxon>
        <taxon>Streptophyta</taxon>
        <taxon>Embryophyta</taxon>
        <taxon>Tracheophyta</taxon>
        <taxon>Spermatophyta</taxon>
        <taxon>Magnoliopsida</taxon>
        <taxon>eudicotyledons</taxon>
        <taxon>Gunneridae</taxon>
        <taxon>Pentapetalae</taxon>
        <taxon>rosids</taxon>
        <taxon>fabids</taxon>
        <taxon>Fabales</taxon>
        <taxon>Fabaceae</taxon>
        <taxon>Papilionoideae</taxon>
        <taxon>50 kb inversion clade</taxon>
        <taxon>dalbergioids sensu lato</taxon>
        <taxon>Dalbergieae</taxon>
        <taxon>Pterocarpus clade</taxon>
        <taxon>Arachis</taxon>
    </lineage>
</organism>
<accession>A0A6P4B1Z5</accession>
<evidence type="ECO:0000313" key="4">
    <source>
        <dbReference type="RefSeq" id="XP_015934830.1"/>
    </source>
</evidence>